<dbReference type="InterPro" id="IPR021352">
    <property type="entry name" value="DUF2971"/>
</dbReference>
<dbReference type="KEGG" id="sog:RA178_10345"/>
<organism evidence="1">
    <name type="scientific">Shewanella oncorhynchi</name>
    <dbReference type="NCBI Taxonomy" id="2726434"/>
    <lineage>
        <taxon>Bacteria</taxon>
        <taxon>Pseudomonadati</taxon>
        <taxon>Pseudomonadota</taxon>
        <taxon>Gammaproteobacteria</taxon>
        <taxon>Alteromonadales</taxon>
        <taxon>Shewanellaceae</taxon>
        <taxon>Shewanella</taxon>
    </lineage>
</organism>
<proteinExistence type="predicted"/>
<evidence type="ECO:0000313" key="1">
    <source>
        <dbReference type="EMBL" id="WMB74972.1"/>
    </source>
</evidence>
<dbReference type="GeneID" id="301339586"/>
<gene>
    <name evidence="1" type="ORF">RA178_10345</name>
</gene>
<reference evidence="1" key="1">
    <citation type="submission" date="2023-08" db="EMBL/GenBank/DDBJ databases">
        <title>Complete genome sequence of Shewanella oncorhynchi Z-P2, a siderophore putrebactin-producing bacterium.</title>
        <authorList>
            <person name="Zhang Y."/>
        </authorList>
    </citation>
    <scope>NUCLEOTIDE SEQUENCE</scope>
    <source>
        <strain evidence="1">Z-P2</strain>
    </source>
</reference>
<dbReference type="RefSeq" id="WP_283628775.1">
    <property type="nucleotide sequence ID" value="NZ_CP132914.1"/>
</dbReference>
<dbReference type="Proteomes" id="UP001236800">
    <property type="component" value="Chromosome"/>
</dbReference>
<dbReference type="EMBL" id="CP132914">
    <property type="protein sequence ID" value="WMB74972.1"/>
    <property type="molecule type" value="Genomic_DNA"/>
</dbReference>
<protein>
    <submittedName>
        <fullName evidence="1">DUF2971 domain-containing protein</fullName>
    </submittedName>
</protein>
<name>A0AA50KHY1_9GAMM</name>
<sequence>MILYKYYGYESGLAALKSQCLGFREPRYFNDPFELSALSHVSEGDADILEKVNEIRDSVVILSLTRTPLNPLMWAHYGDEHKGFVVGYKVDTGFFQDPEFSLVPIDEGDVFYTNTKTPLNVCKDKLHKTWLDTLGAFDSPQEKLEFNKLSRKLFLTKHSTWVYEEEVRVVKPKTSFFMTCADFQSHPFRSFNSLDNVPGLRIYHQQHTISEVYFGVRNPLLSEGNGSDELYELANRENWGLSKIVLDDKSWSLKSSVLDSAEMLAKI</sequence>
<dbReference type="Pfam" id="PF11185">
    <property type="entry name" value="DUF2971"/>
    <property type="match status" value="1"/>
</dbReference>
<dbReference type="AlphaFoldDB" id="A0AA50KHY1"/>
<accession>A0AA50KHY1</accession>